<dbReference type="OrthoDB" id="9815808at2"/>
<name>A0A4R3IX64_9RHOB</name>
<feature type="signal peptide" evidence="3">
    <location>
        <begin position="1"/>
        <end position="19"/>
    </location>
</feature>
<dbReference type="AlphaFoldDB" id="A0A4R3IX64"/>
<dbReference type="EMBL" id="SLZU01000031">
    <property type="protein sequence ID" value="TCS55269.1"/>
    <property type="molecule type" value="Genomic_DNA"/>
</dbReference>
<dbReference type="InterPro" id="IPR033645">
    <property type="entry name" value="VirB9/CagX/TrbG_C"/>
</dbReference>
<feature type="chain" id="PRO_5020186701" evidence="3">
    <location>
        <begin position="20"/>
        <end position="233"/>
    </location>
</feature>
<sequence length="233" mass="25261">MRNLLYAALLASLASPALSEATPKPMRVDARSATAVYQEGQVYKINTRLKRVTLITLAPGERFLDFKAGDTESFMFAGTDGGNAILVKPVIAGAVTNGVIVTNRRFYLVELHESANRRPHYAVSFSAPSGSGGGTSKTSVPAGQPKTYSITVQSRGAEIAPTRVWDDGRRTYFQFGADAPTPNIYRADASGREYIVNSRTDGTKSTVGRRSDRWVIRYGDQFICVQSGDVQNG</sequence>
<reference evidence="4 5" key="1">
    <citation type="submission" date="2019-03" db="EMBL/GenBank/DDBJ databases">
        <title>Genomic Encyclopedia of Type Strains, Phase IV (KMG-IV): sequencing the most valuable type-strain genomes for metagenomic binning, comparative biology and taxonomic classification.</title>
        <authorList>
            <person name="Goeker M."/>
        </authorList>
    </citation>
    <scope>NUCLEOTIDE SEQUENCE [LARGE SCALE GENOMIC DNA]</scope>
    <source>
        <strain evidence="4 5">DSM 104836</strain>
    </source>
</reference>
<dbReference type="InterPro" id="IPR038161">
    <property type="entry name" value="VirB9/CagX/TrbG_C_sf"/>
</dbReference>
<keyword evidence="2 3" id="KW-0732">Signal</keyword>
<dbReference type="RefSeq" id="WP_132248708.1">
    <property type="nucleotide sequence ID" value="NZ_SLZU01000031.1"/>
</dbReference>
<evidence type="ECO:0000256" key="2">
    <source>
        <dbReference type="ARBA" id="ARBA00022729"/>
    </source>
</evidence>
<dbReference type="CDD" id="cd06911">
    <property type="entry name" value="VirB9_CagX_TrbG"/>
    <property type="match status" value="1"/>
</dbReference>
<comment type="caution">
    <text evidence="4">The sequence shown here is derived from an EMBL/GenBank/DDBJ whole genome shotgun (WGS) entry which is preliminary data.</text>
</comment>
<accession>A0A4R3IX64</accession>
<dbReference type="Proteomes" id="UP000295696">
    <property type="component" value="Unassembled WGS sequence"/>
</dbReference>
<protein>
    <submittedName>
        <fullName evidence="4">Type IV secretion system protein VirB9</fullName>
    </submittedName>
</protein>
<organism evidence="4 5">
    <name type="scientific">Primorskyibacter sedentarius</name>
    <dbReference type="NCBI Taxonomy" id="745311"/>
    <lineage>
        <taxon>Bacteria</taxon>
        <taxon>Pseudomonadati</taxon>
        <taxon>Pseudomonadota</taxon>
        <taxon>Alphaproteobacteria</taxon>
        <taxon>Rhodobacterales</taxon>
        <taxon>Roseobacteraceae</taxon>
        <taxon>Primorskyibacter</taxon>
    </lineage>
</organism>
<dbReference type="Pfam" id="PF03524">
    <property type="entry name" value="CagX"/>
    <property type="match status" value="1"/>
</dbReference>
<evidence type="ECO:0000256" key="1">
    <source>
        <dbReference type="ARBA" id="ARBA00006135"/>
    </source>
</evidence>
<dbReference type="InterPro" id="IPR010258">
    <property type="entry name" value="Conjugal_tfr_TrbG/VirB9/CagX"/>
</dbReference>
<evidence type="ECO:0000256" key="3">
    <source>
        <dbReference type="SAM" id="SignalP"/>
    </source>
</evidence>
<dbReference type="Gene3D" id="2.60.40.2500">
    <property type="match status" value="1"/>
</dbReference>
<keyword evidence="5" id="KW-1185">Reference proteome</keyword>
<evidence type="ECO:0000313" key="4">
    <source>
        <dbReference type="EMBL" id="TCS55269.1"/>
    </source>
</evidence>
<proteinExistence type="inferred from homology"/>
<evidence type="ECO:0000313" key="5">
    <source>
        <dbReference type="Proteomes" id="UP000295696"/>
    </source>
</evidence>
<gene>
    <name evidence="4" type="ORF">EDD52_13121</name>
</gene>
<comment type="similarity">
    <text evidence="1">Belongs to the TrbG/VirB9 family.</text>
</comment>